<feature type="region of interest" description="Disordered" evidence="6">
    <location>
        <begin position="1"/>
        <end position="112"/>
    </location>
</feature>
<dbReference type="OrthoDB" id="21128at2759"/>
<protein>
    <recommendedName>
        <fullName evidence="7">EDC4-like protein pdc1 beta-propeller domain-containing protein</fullName>
    </recommendedName>
</protein>
<keyword evidence="4" id="KW-0853">WD repeat</keyword>
<proteinExistence type="inferred from homology"/>
<dbReference type="PANTHER" id="PTHR15598">
    <property type="entry name" value="ENHANCER OF MRNA-DECAPPING PROTEIN 4"/>
    <property type="match status" value="1"/>
</dbReference>
<dbReference type="InterPro" id="IPR055393">
    <property type="entry name" value="Beta-prop_EDC4L"/>
</dbReference>
<evidence type="ECO:0000256" key="3">
    <source>
        <dbReference type="ARBA" id="ARBA00022490"/>
    </source>
</evidence>
<dbReference type="SUPFAM" id="SSF50978">
    <property type="entry name" value="WD40 repeat-like"/>
    <property type="match status" value="1"/>
</dbReference>
<dbReference type="Gene3D" id="2.130.10.10">
    <property type="entry name" value="YVTN repeat-like/Quinoprotein amine dehydrogenase"/>
    <property type="match status" value="1"/>
</dbReference>
<dbReference type="InterPro" id="IPR045152">
    <property type="entry name" value="EDC4-like"/>
</dbReference>
<dbReference type="Proteomes" id="UP000799302">
    <property type="component" value="Unassembled WGS sequence"/>
</dbReference>
<feature type="compositionally biased region" description="Polar residues" evidence="6">
    <location>
        <begin position="24"/>
        <end position="36"/>
    </location>
</feature>
<keyword evidence="9" id="KW-1185">Reference proteome</keyword>
<evidence type="ECO:0000256" key="1">
    <source>
        <dbReference type="ARBA" id="ARBA00004201"/>
    </source>
</evidence>
<evidence type="ECO:0000256" key="6">
    <source>
        <dbReference type="SAM" id="MobiDB-lite"/>
    </source>
</evidence>
<reference evidence="8" key="1">
    <citation type="journal article" date="2020" name="Stud. Mycol.">
        <title>101 Dothideomycetes genomes: a test case for predicting lifestyles and emergence of pathogens.</title>
        <authorList>
            <person name="Haridas S."/>
            <person name="Albert R."/>
            <person name="Binder M."/>
            <person name="Bloem J."/>
            <person name="Labutti K."/>
            <person name="Salamov A."/>
            <person name="Andreopoulos B."/>
            <person name="Baker S."/>
            <person name="Barry K."/>
            <person name="Bills G."/>
            <person name="Bluhm B."/>
            <person name="Cannon C."/>
            <person name="Castanera R."/>
            <person name="Culley D."/>
            <person name="Daum C."/>
            <person name="Ezra D."/>
            <person name="Gonzalez J."/>
            <person name="Henrissat B."/>
            <person name="Kuo A."/>
            <person name="Liang C."/>
            <person name="Lipzen A."/>
            <person name="Lutzoni F."/>
            <person name="Magnuson J."/>
            <person name="Mondo S."/>
            <person name="Nolan M."/>
            <person name="Ohm R."/>
            <person name="Pangilinan J."/>
            <person name="Park H.-J."/>
            <person name="Ramirez L."/>
            <person name="Alfaro M."/>
            <person name="Sun H."/>
            <person name="Tritt A."/>
            <person name="Yoshinaga Y."/>
            <person name="Zwiers L.-H."/>
            <person name="Turgeon B."/>
            <person name="Goodwin S."/>
            <person name="Spatafora J."/>
            <person name="Crous P."/>
            <person name="Grigoriev I."/>
        </authorList>
    </citation>
    <scope>NUCLEOTIDE SEQUENCE</scope>
    <source>
        <strain evidence="8">CBS 115976</strain>
    </source>
</reference>
<keyword evidence="5" id="KW-0677">Repeat</keyword>
<evidence type="ECO:0000256" key="5">
    <source>
        <dbReference type="ARBA" id="ARBA00022737"/>
    </source>
</evidence>
<dbReference type="PANTHER" id="PTHR15598:SF5">
    <property type="entry name" value="ENHANCER OF MRNA-DECAPPING PROTEIN 4"/>
    <property type="match status" value="1"/>
</dbReference>
<feature type="region of interest" description="Disordered" evidence="6">
    <location>
        <begin position="923"/>
        <end position="1045"/>
    </location>
</feature>
<evidence type="ECO:0000313" key="8">
    <source>
        <dbReference type="EMBL" id="KAF2672062.1"/>
    </source>
</evidence>
<evidence type="ECO:0000313" key="9">
    <source>
        <dbReference type="Proteomes" id="UP000799302"/>
    </source>
</evidence>
<accession>A0A6A6UIL9</accession>
<dbReference type="GO" id="GO:0031087">
    <property type="term" value="P:deadenylation-independent decapping of nuclear-transcribed mRNA"/>
    <property type="evidence" value="ECO:0007669"/>
    <property type="project" value="InterPro"/>
</dbReference>
<feature type="compositionally biased region" description="Polar residues" evidence="6">
    <location>
        <begin position="933"/>
        <end position="943"/>
    </location>
</feature>
<feature type="compositionally biased region" description="Low complexity" evidence="6">
    <location>
        <begin position="135"/>
        <end position="148"/>
    </location>
</feature>
<dbReference type="InterPro" id="IPR015943">
    <property type="entry name" value="WD40/YVTN_repeat-like_dom_sf"/>
</dbReference>
<feature type="region of interest" description="Disordered" evidence="6">
    <location>
        <begin position="314"/>
        <end position="344"/>
    </location>
</feature>
<name>A0A6A6UIL9_9PEZI</name>
<evidence type="ECO:0000256" key="2">
    <source>
        <dbReference type="ARBA" id="ARBA00009639"/>
    </source>
</evidence>
<feature type="compositionally biased region" description="Polar residues" evidence="6">
    <location>
        <begin position="58"/>
        <end position="94"/>
    </location>
</feature>
<feature type="compositionally biased region" description="Polar residues" evidence="6">
    <location>
        <begin position="102"/>
        <end position="112"/>
    </location>
</feature>
<dbReference type="InterPro" id="IPR036322">
    <property type="entry name" value="WD40_repeat_dom_sf"/>
</dbReference>
<sequence length="1504" mass="164280">MSDFSSLLARLKSTSSETTSSPSNAAPHNQYHQPSVSSPIYSPAPSGPPPRHPGDIMSPNTSTPSHEPSNGPSLPINQTDLLGLLRSSQVNHQPSRPAPIDQRTTPANVTSTANRPVSAADLVAGFSRPSIMPRSVAPPSVVAPSASRPDLRGEALSSSGNPQDFLLKLLNQSKPEKPPVVSFGDSANNSLPMSFTPPAVSPFAPQLGNTPLPGFMRASADVTTSNSPQQEQMTQITTATLFASEPAQAIVPQSPVNAARVFGQSQEQSLDFNPPQTKAPFTYVNPFEQLSAASPLKGSKPTSRAATPKIEALKHSRAQSNESPPVPNPKSRKIGPGDSPKTLTPLARQRETVAEAVDIVGEQADKQVEEKLEQLSAKAAPIDINPAEIIVAVRPAVTKDLPSPPKSIGSSSVAADWEDEVEERDEPPPVVMWLPLLPFVSYQYGSKYPEPVLIKDSKITNVARMRKDFDQLDRTLVACTARFIVYVLKGGGFRIIRQDSGKFKQLYANSGDRVFNLAIGRTRTATGHAVVELVLGTGVKGSVYWSPLNSLNGPSGTTDDERGFVFPAVESLDEQTSSGQLKTRIKPSNRSHEFFAYGRGKNIHIIYPLLARSSAYTDPKTDICDSAKYLQDDDLKICTGKAAKDFAWSADDTVIASLDKAGKLKFWDVRPLTKDHFKKETRKGEVAEVVTPIMTMNTTLPTEKSWPTSVMFIDREKPMNRGLALRYLIIGLKQNHTIQLWDIQLGKVVQELNFPHGDESDAICTLAYNPRSMILAVGHPTRNSIYIINVSMPVYTHPSALTQAKFVSMCAEKNKNLNPVASTLIFANIREFRLGQRGELRSLDVQADAVSSQPASSEDTNNAPIGAIVTAICMHSKGIFEFSLTREMMGYGLELDKDAKIFSVTKDGMTKIHAIELDAFEMTPLKQPEQDEPTVNQESLSAKTKTDSPGKASKQDVSIKSPPTPLSSVKQDTEGNRVRLIPPPALFEKEKEKVSEKEKAPEKESLKKKKKKGENAGSKSSASAIAKAVSVQHSPSKAGAEAEKGLEPSVAVLQTPSSRNKAPLVENTSVSDAVKHLEMSMSSEFTRILTDQFNILYRRMADDKRTGDALGQAKQDAILRGVTKSLNDNFENHATRMVHDAMKMEMKTVKDSVNGTIDRSITSTLSNAFKTSLPREMEKTIEASLGKILNDGALIRGISNTVSKQVGDLLTKSLPVAFKEVVPLLQNNTAASVQHMTQEVEQRVSDQLRSYEARHQQDRTKIDELTSQVQALVAVTRSMASEQQKFQTDMRALMEHSSPASSVKVLKASGSHTRGQSEDLSRAVPTGQVAQQFTPAVRKQTPQLSEEQEELQTIARLIHGGNLDEAFVQWLHSNRQGLIFDQIFLYLGPQSMENAGLLVILSITAAVSFTLATNLKDRLDWLDYALNVLDPLNEEYRSVLPRIMDVITNRIDQAVAGFSQRSGHPDGSILTRMWNTKRHAQELKAAHAQAQHNSDAAQVQAYVH</sequence>
<comment type="subcellular location">
    <subcellularLocation>
        <location evidence="1">Cytoplasm</location>
        <location evidence="1">P-body</location>
    </subcellularLocation>
</comment>
<evidence type="ECO:0000259" key="7">
    <source>
        <dbReference type="Pfam" id="PF24106"/>
    </source>
</evidence>
<dbReference type="Pfam" id="PF24106">
    <property type="entry name" value="Beta-prop_EDC4L"/>
    <property type="match status" value="1"/>
</dbReference>
<feature type="compositionally biased region" description="Basic and acidic residues" evidence="6">
    <location>
        <begin position="987"/>
        <end position="1005"/>
    </location>
</feature>
<dbReference type="GO" id="GO:0000932">
    <property type="term" value="C:P-body"/>
    <property type="evidence" value="ECO:0007669"/>
    <property type="project" value="UniProtKB-SubCell"/>
</dbReference>
<feature type="compositionally biased region" description="Low complexity" evidence="6">
    <location>
        <begin position="1015"/>
        <end position="1031"/>
    </location>
</feature>
<dbReference type="EMBL" id="MU004232">
    <property type="protein sequence ID" value="KAF2672062.1"/>
    <property type="molecule type" value="Genomic_DNA"/>
</dbReference>
<evidence type="ECO:0000256" key="4">
    <source>
        <dbReference type="ARBA" id="ARBA00022574"/>
    </source>
</evidence>
<feature type="compositionally biased region" description="Low complexity" evidence="6">
    <location>
        <begin position="13"/>
        <end position="23"/>
    </location>
</feature>
<feature type="domain" description="EDC4-like protein pdc1 beta-propeller" evidence="7">
    <location>
        <begin position="460"/>
        <end position="791"/>
    </location>
</feature>
<gene>
    <name evidence="8" type="ORF">BT63DRAFT_411374</name>
</gene>
<keyword evidence="3" id="KW-0963">Cytoplasm</keyword>
<comment type="similarity">
    <text evidence="2">Belongs to the WD repeat EDC4 family.</text>
</comment>
<organism evidence="8 9">
    <name type="scientific">Microthyrium microscopicum</name>
    <dbReference type="NCBI Taxonomy" id="703497"/>
    <lineage>
        <taxon>Eukaryota</taxon>
        <taxon>Fungi</taxon>
        <taxon>Dikarya</taxon>
        <taxon>Ascomycota</taxon>
        <taxon>Pezizomycotina</taxon>
        <taxon>Dothideomycetes</taxon>
        <taxon>Dothideomycetes incertae sedis</taxon>
        <taxon>Microthyriales</taxon>
        <taxon>Microthyriaceae</taxon>
        <taxon>Microthyrium</taxon>
    </lineage>
</organism>
<feature type="region of interest" description="Disordered" evidence="6">
    <location>
        <begin position="135"/>
        <end position="160"/>
    </location>
</feature>